<keyword evidence="3" id="KW-1185">Reference proteome</keyword>
<evidence type="ECO:0008006" key="4">
    <source>
        <dbReference type="Google" id="ProtNLM"/>
    </source>
</evidence>
<dbReference type="STRING" id="656914.SAMN00017405_1818"/>
<dbReference type="AlphaFoldDB" id="A0A1W1V3Y3"/>
<dbReference type="InterPro" id="IPR035205">
    <property type="entry name" value="DUF5320"/>
</dbReference>
<reference evidence="2 3" key="1">
    <citation type="submission" date="2017-04" db="EMBL/GenBank/DDBJ databases">
        <authorList>
            <person name="Afonso C.L."/>
            <person name="Miller P.J."/>
            <person name="Scott M.A."/>
            <person name="Spackman E."/>
            <person name="Goraichik I."/>
            <person name="Dimitrov K.M."/>
            <person name="Suarez D.L."/>
            <person name="Swayne D.E."/>
        </authorList>
    </citation>
    <scope>NUCLEOTIDE SEQUENCE [LARGE SCALE GENOMIC DNA]</scope>
    <source>
        <strain evidence="2 3">DSM 11270</strain>
    </source>
</reference>
<dbReference type="OrthoDB" id="9815278at2"/>
<evidence type="ECO:0000256" key="1">
    <source>
        <dbReference type="SAM" id="MobiDB-lite"/>
    </source>
</evidence>
<protein>
    <recommendedName>
        <fullName evidence="4">DUF5320 domain-containing protein</fullName>
    </recommendedName>
</protein>
<dbReference type="Proteomes" id="UP000192731">
    <property type="component" value="Unassembled WGS sequence"/>
</dbReference>
<proteinExistence type="predicted"/>
<feature type="compositionally biased region" description="Polar residues" evidence="1">
    <location>
        <begin position="49"/>
        <end position="63"/>
    </location>
</feature>
<dbReference type="EMBL" id="FWWT01000015">
    <property type="protein sequence ID" value="SMB88028.1"/>
    <property type="molecule type" value="Genomic_DNA"/>
</dbReference>
<gene>
    <name evidence="2" type="ORF">SAMN00017405_1818</name>
</gene>
<evidence type="ECO:0000313" key="3">
    <source>
        <dbReference type="Proteomes" id="UP000192731"/>
    </source>
</evidence>
<sequence length="63" mass="6713">MPRGDGTGPLGQGTMSGKGRGNCISDNFNKNKPGRGMGMGRGICKGNKLWSNQQNTSEQNKEK</sequence>
<feature type="compositionally biased region" description="Gly residues" evidence="1">
    <location>
        <begin position="1"/>
        <end position="20"/>
    </location>
</feature>
<dbReference type="RefSeq" id="WP_084052801.1">
    <property type="nucleotide sequence ID" value="NZ_FWWT01000015.1"/>
</dbReference>
<dbReference type="Pfam" id="PF17253">
    <property type="entry name" value="DUF5320"/>
    <property type="match status" value="1"/>
</dbReference>
<name>A0A1W1V3Y3_DESTI</name>
<evidence type="ECO:0000313" key="2">
    <source>
        <dbReference type="EMBL" id="SMB88028.1"/>
    </source>
</evidence>
<organism evidence="2 3">
    <name type="scientific">Desulfonispora thiosulfatigenes DSM 11270</name>
    <dbReference type="NCBI Taxonomy" id="656914"/>
    <lineage>
        <taxon>Bacteria</taxon>
        <taxon>Bacillati</taxon>
        <taxon>Bacillota</taxon>
        <taxon>Clostridia</taxon>
        <taxon>Eubacteriales</taxon>
        <taxon>Peptococcaceae</taxon>
        <taxon>Desulfonispora</taxon>
    </lineage>
</organism>
<feature type="region of interest" description="Disordered" evidence="1">
    <location>
        <begin position="1"/>
        <end position="63"/>
    </location>
</feature>
<accession>A0A1W1V3Y3</accession>